<sequence length="96" mass="10511">MFDSTPTPIFYFIPSTVGVWPTTHPPSALAITRVQSIGPVLLFEWESPADLKLSGCVLVRPGPSIVSLPHRQTPPIADRVVAPSESSKMYALARRR</sequence>
<comment type="caution">
    <text evidence="1">The sequence shown here is derived from an EMBL/GenBank/DDBJ whole genome shotgun (WGS) entry which is preliminary data.</text>
</comment>
<evidence type="ECO:0000313" key="2">
    <source>
        <dbReference type="Proteomes" id="UP000383932"/>
    </source>
</evidence>
<organism evidence="1 2">
    <name type="scientific">Ceratobasidium theobromae</name>
    <dbReference type="NCBI Taxonomy" id="1582974"/>
    <lineage>
        <taxon>Eukaryota</taxon>
        <taxon>Fungi</taxon>
        <taxon>Dikarya</taxon>
        <taxon>Basidiomycota</taxon>
        <taxon>Agaricomycotina</taxon>
        <taxon>Agaricomycetes</taxon>
        <taxon>Cantharellales</taxon>
        <taxon>Ceratobasidiaceae</taxon>
        <taxon>Ceratobasidium</taxon>
    </lineage>
</organism>
<name>A0A5N5QHF8_9AGAM</name>
<keyword evidence="2" id="KW-1185">Reference proteome</keyword>
<accession>A0A5N5QHF8</accession>
<gene>
    <name evidence="1" type="ORF">CTheo_5648</name>
</gene>
<evidence type="ECO:0000313" key="1">
    <source>
        <dbReference type="EMBL" id="KAB5590896.1"/>
    </source>
</evidence>
<dbReference type="EMBL" id="SSOP01000137">
    <property type="protein sequence ID" value="KAB5590896.1"/>
    <property type="molecule type" value="Genomic_DNA"/>
</dbReference>
<dbReference type="Proteomes" id="UP000383932">
    <property type="component" value="Unassembled WGS sequence"/>
</dbReference>
<reference evidence="1 2" key="1">
    <citation type="journal article" date="2019" name="Fungal Biol. Biotechnol.">
        <title>Draft genome sequence of fastidious pathogen Ceratobasidium theobromae, which causes vascular-streak dieback in Theobroma cacao.</title>
        <authorList>
            <person name="Ali S.S."/>
            <person name="Asman A."/>
            <person name="Shao J."/>
            <person name="Firmansyah A.P."/>
            <person name="Susilo A.W."/>
            <person name="Rosmana A."/>
            <person name="McMahon P."/>
            <person name="Junaid M."/>
            <person name="Guest D."/>
            <person name="Kheng T.Y."/>
            <person name="Meinhardt L.W."/>
            <person name="Bailey B.A."/>
        </authorList>
    </citation>
    <scope>NUCLEOTIDE SEQUENCE [LARGE SCALE GENOMIC DNA]</scope>
    <source>
        <strain evidence="1 2">CT2</strain>
    </source>
</reference>
<dbReference type="AlphaFoldDB" id="A0A5N5QHF8"/>
<proteinExistence type="predicted"/>
<protein>
    <submittedName>
        <fullName evidence="1">Uncharacterized protein</fullName>
    </submittedName>
</protein>